<protein>
    <submittedName>
        <fullName evidence="1">39068_t:CDS:1</fullName>
    </submittedName>
</protein>
<comment type="caution">
    <text evidence="1">The sequence shown here is derived from an EMBL/GenBank/DDBJ whole genome shotgun (WGS) entry which is preliminary data.</text>
</comment>
<sequence length="250" mass="29605">MHGHKKFEDHSYHIPKLFLEFFNHASPELYKESRKPFDEQELNLHCSALAPYATLSWMLKENFSWLRNAFDDFIVAISNYAKYLQNQRSITNHTSETPVRTVLTELPLWKPVDIEEFLSTDSNNLIESLEAPIRLLRDVFNYQSLKNEPFITFDASSELEMERFWETILLVDDSVTHEDRSAADIKQRVKFFDHCCTARHYYFLIKKCDESSCPICHLLRCLPDDFEQLHCLPDLVPGDDIYYKSFEELY</sequence>
<keyword evidence="2" id="KW-1185">Reference proteome</keyword>
<proteinExistence type="predicted"/>
<feature type="non-terminal residue" evidence="1">
    <location>
        <position position="250"/>
    </location>
</feature>
<dbReference type="EMBL" id="CAJVQB010028707">
    <property type="protein sequence ID" value="CAG8812892.1"/>
    <property type="molecule type" value="Genomic_DNA"/>
</dbReference>
<dbReference type="Proteomes" id="UP000789901">
    <property type="component" value="Unassembled WGS sequence"/>
</dbReference>
<accession>A0ABN7W2L0</accession>
<evidence type="ECO:0000313" key="1">
    <source>
        <dbReference type="EMBL" id="CAG8812892.1"/>
    </source>
</evidence>
<reference evidence="1 2" key="1">
    <citation type="submission" date="2021-06" db="EMBL/GenBank/DDBJ databases">
        <authorList>
            <person name="Kallberg Y."/>
            <person name="Tangrot J."/>
            <person name="Rosling A."/>
        </authorList>
    </citation>
    <scope>NUCLEOTIDE SEQUENCE [LARGE SCALE GENOMIC DNA]</scope>
    <source>
        <strain evidence="1 2">120-4 pot B 10/14</strain>
    </source>
</reference>
<evidence type="ECO:0000313" key="2">
    <source>
        <dbReference type="Proteomes" id="UP000789901"/>
    </source>
</evidence>
<organism evidence="1 2">
    <name type="scientific">Gigaspora margarita</name>
    <dbReference type="NCBI Taxonomy" id="4874"/>
    <lineage>
        <taxon>Eukaryota</taxon>
        <taxon>Fungi</taxon>
        <taxon>Fungi incertae sedis</taxon>
        <taxon>Mucoromycota</taxon>
        <taxon>Glomeromycotina</taxon>
        <taxon>Glomeromycetes</taxon>
        <taxon>Diversisporales</taxon>
        <taxon>Gigasporaceae</taxon>
        <taxon>Gigaspora</taxon>
    </lineage>
</organism>
<name>A0ABN7W2L0_GIGMA</name>
<gene>
    <name evidence="1" type="ORF">GMARGA_LOCUS25660</name>
</gene>